<evidence type="ECO:0008006" key="8">
    <source>
        <dbReference type="Google" id="ProtNLM"/>
    </source>
</evidence>
<dbReference type="OMA" id="CYYFLNP"/>
<dbReference type="Proteomes" id="UP000030745">
    <property type="component" value="Unassembled WGS sequence"/>
</dbReference>
<dbReference type="KEGG" id="spar:SPRG_10051"/>
<feature type="transmembrane region" description="Helical" evidence="5">
    <location>
        <begin position="192"/>
        <end position="212"/>
    </location>
</feature>
<evidence type="ECO:0000256" key="1">
    <source>
        <dbReference type="ARBA" id="ARBA00004141"/>
    </source>
</evidence>
<protein>
    <recommendedName>
        <fullName evidence="8">EamA domain-containing protein</fullName>
    </recommendedName>
</protein>
<evidence type="ECO:0000313" key="7">
    <source>
        <dbReference type="Proteomes" id="UP000030745"/>
    </source>
</evidence>
<organism evidence="6 7">
    <name type="scientific">Saprolegnia parasitica (strain CBS 223.65)</name>
    <dbReference type="NCBI Taxonomy" id="695850"/>
    <lineage>
        <taxon>Eukaryota</taxon>
        <taxon>Sar</taxon>
        <taxon>Stramenopiles</taxon>
        <taxon>Oomycota</taxon>
        <taxon>Saprolegniomycetes</taxon>
        <taxon>Saprolegniales</taxon>
        <taxon>Saprolegniaceae</taxon>
        <taxon>Saprolegnia</taxon>
    </lineage>
</organism>
<dbReference type="Pfam" id="PF04142">
    <property type="entry name" value="Nuc_sug_transp"/>
    <property type="match status" value="1"/>
</dbReference>
<dbReference type="OrthoDB" id="408493at2759"/>
<keyword evidence="2 5" id="KW-0812">Transmembrane</keyword>
<feature type="transmembrane region" description="Helical" evidence="5">
    <location>
        <begin position="224"/>
        <end position="243"/>
    </location>
</feature>
<dbReference type="PANTHER" id="PTHR10231">
    <property type="entry name" value="NUCLEOTIDE-SUGAR TRANSMEMBRANE TRANSPORTER"/>
    <property type="match status" value="1"/>
</dbReference>
<dbReference type="EMBL" id="KK583248">
    <property type="protein sequence ID" value="KDO23906.1"/>
    <property type="molecule type" value="Genomic_DNA"/>
</dbReference>
<feature type="transmembrane region" description="Helical" evidence="5">
    <location>
        <begin position="255"/>
        <end position="272"/>
    </location>
</feature>
<evidence type="ECO:0000313" key="6">
    <source>
        <dbReference type="EMBL" id="KDO23906.1"/>
    </source>
</evidence>
<proteinExistence type="predicted"/>
<dbReference type="InterPro" id="IPR007271">
    <property type="entry name" value="Nuc_sug_transpt"/>
</dbReference>
<comment type="subcellular location">
    <subcellularLocation>
        <location evidence="1">Membrane</location>
        <topology evidence="1">Multi-pass membrane protein</topology>
    </subcellularLocation>
</comment>
<gene>
    <name evidence="6" type="ORF">SPRG_10051</name>
</gene>
<dbReference type="GO" id="GO:0015165">
    <property type="term" value="F:pyrimidine nucleotide-sugar transmembrane transporter activity"/>
    <property type="evidence" value="ECO:0007669"/>
    <property type="project" value="InterPro"/>
</dbReference>
<evidence type="ECO:0000256" key="5">
    <source>
        <dbReference type="SAM" id="Phobius"/>
    </source>
</evidence>
<keyword evidence="7" id="KW-1185">Reference proteome</keyword>
<reference evidence="6 7" key="1">
    <citation type="journal article" date="2013" name="PLoS Genet.">
        <title>Distinctive expansion of potential virulence genes in the genome of the oomycete fish pathogen Saprolegnia parasitica.</title>
        <authorList>
            <person name="Jiang R.H."/>
            <person name="de Bruijn I."/>
            <person name="Haas B.J."/>
            <person name="Belmonte R."/>
            <person name="Lobach L."/>
            <person name="Christie J."/>
            <person name="van den Ackerveken G."/>
            <person name="Bottin A."/>
            <person name="Bulone V."/>
            <person name="Diaz-Moreno S.M."/>
            <person name="Dumas B."/>
            <person name="Fan L."/>
            <person name="Gaulin E."/>
            <person name="Govers F."/>
            <person name="Grenville-Briggs L.J."/>
            <person name="Horner N.R."/>
            <person name="Levin J.Z."/>
            <person name="Mammella M."/>
            <person name="Meijer H.J."/>
            <person name="Morris P."/>
            <person name="Nusbaum C."/>
            <person name="Oome S."/>
            <person name="Phillips A.J."/>
            <person name="van Rooyen D."/>
            <person name="Rzeszutek E."/>
            <person name="Saraiva M."/>
            <person name="Secombes C.J."/>
            <person name="Seidl M.F."/>
            <person name="Snel B."/>
            <person name="Stassen J.H."/>
            <person name="Sykes S."/>
            <person name="Tripathy S."/>
            <person name="van den Berg H."/>
            <person name="Vega-Arreguin J.C."/>
            <person name="Wawra S."/>
            <person name="Young S.K."/>
            <person name="Zeng Q."/>
            <person name="Dieguez-Uribeondo J."/>
            <person name="Russ C."/>
            <person name="Tyler B.M."/>
            <person name="van West P."/>
        </authorList>
    </citation>
    <scope>NUCLEOTIDE SEQUENCE [LARGE SCALE GENOMIC DNA]</scope>
    <source>
        <strain evidence="6 7">CBS 223.65</strain>
    </source>
</reference>
<keyword evidence="4 5" id="KW-0472">Membrane</keyword>
<feature type="transmembrane region" description="Helical" evidence="5">
    <location>
        <begin position="278"/>
        <end position="297"/>
    </location>
</feature>
<dbReference type="VEuPathDB" id="FungiDB:SPRG_10051"/>
<dbReference type="GeneID" id="24132183"/>
<dbReference type="SUPFAM" id="SSF103481">
    <property type="entry name" value="Multidrug resistance efflux transporter EmrE"/>
    <property type="match status" value="1"/>
</dbReference>
<dbReference type="RefSeq" id="XP_012205374.1">
    <property type="nucleotide sequence ID" value="XM_012349984.1"/>
</dbReference>
<evidence type="ECO:0000256" key="3">
    <source>
        <dbReference type="ARBA" id="ARBA00022989"/>
    </source>
</evidence>
<evidence type="ECO:0000256" key="2">
    <source>
        <dbReference type="ARBA" id="ARBA00022692"/>
    </source>
</evidence>
<evidence type="ECO:0000256" key="4">
    <source>
        <dbReference type="ARBA" id="ARBA00023136"/>
    </source>
</evidence>
<sequence length="309" mass="32723">MKAAVCMAALALQFGLQPLLNRAFAGHVASRTMLVVVGEGAKLLLATTTLLLKARTTPALLRHWTLRDSLRLSGLPAVTYAIQNVLIQLAMQHLSPLEFNLINQTKLLWTALFVFLFLHKPFSLQQCGAMGMLLLASVLLSAPTASDVDVEAMTISSTRFYYGYVPVVGASILSGVGAALTQLSLQTHGRDASLVTIELCVFGAVFLLANLAAAPGATLDFSGWTTWTLVPVFTNALGGLLVGTVTQLAGGILKSYALVGGILLTAVAEALLDTDAPVLSLRMGIATALVMSSMIIYSKYPYQAKAKQV</sequence>
<keyword evidence="3 5" id="KW-1133">Transmembrane helix</keyword>
<dbReference type="GO" id="GO:0000139">
    <property type="term" value="C:Golgi membrane"/>
    <property type="evidence" value="ECO:0007669"/>
    <property type="project" value="InterPro"/>
</dbReference>
<dbReference type="AlphaFoldDB" id="A0A067CBJ0"/>
<feature type="transmembrane region" description="Helical" evidence="5">
    <location>
        <begin position="160"/>
        <end position="180"/>
    </location>
</feature>
<dbReference type="InterPro" id="IPR037185">
    <property type="entry name" value="EmrE-like"/>
</dbReference>
<name>A0A067CBJ0_SAPPC</name>
<accession>A0A067CBJ0</accession>